<proteinExistence type="predicted"/>
<sequence length="276" mass="31789">MAESLIGGLHAILRGRRLKRGEAGPGYDWVTVPQSDAATAFDSAVEALQKSWKETRASGDDEISHLDKDEVPELFPQKFEDCMQQVIRIRWSPAGYDRRDPKGAAEMDKAFRAVSDLYFTPHMFRETELRAARQGAMAVSELEEVSSQIPDYERQASRIFDAVYRKFRDKILDMLDRFHHWVMEEEDENLLFGNPRIPRHGHCCETYPLAALMPTYFPRDRILPASSDNPHPQQSPNPNEVSKVRTFAFDVRCFNDECGLLLEGVWPYRRNRLSVP</sequence>
<keyword evidence="2" id="KW-1185">Reference proteome</keyword>
<evidence type="ECO:0000313" key="2">
    <source>
        <dbReference type="Proteomes" id="UP001303473"/>
    </source>
</evidence>
<gene>
    <name evidence="1" type="ORF">QBC46DRAFT_402436</name>
</gene>
<accession>A0AAN6MU97</accession>
<dbReference type="Proteomes" id="UP001303473">
    <property type="component" value="Unassembled WGS sequence"/>
</dbReference>
<evidence type="ECO:0000313" key="1">
    <source>
        <dbReference type="EMBL" id="KAK3933429.1"/>
    </source>
</evidence>
<reference evidence="2" key="1">
    <citation type="journal article" date="2023" name="Mol. Phylogenet. Evol.">
        <title>Genome-scale phylogeny and comparative genomics of the fungal order Sordariales.</title>
        <authorList>
            <person name="Hensen N."/>
            <person name="Bonometti L."/>
            <person name="Westerberg I."/>
            <person name="Brannstrom I.O."/>
            <person name="Guillou S."/>
            <person name="Cros-Aarteil S."/>
            <person name="Calhoun S."/>
            <person name="Haridas S."/>
            <person name="Kuo A."/>
            <person name="Mondo S."/>
            <person name="Pangilinan J."/>
            <person name="Riley R."/>
            <person name="LaButti K."/>
            <person name="Andreopoulos B."/>
            <person name="Lipzen A."/>
            <person name="Chen C."/>
            <person name="Yan M."/>
            <person name="Daum C."/>
            <person name="Ng V."/>
            <person name="Clum A."/>
            <person name="Steindorff A."/>
            <person name="Ohm R.A."/>
            <person name="Martin F."/>
            <person name="Silar P."/>
            <person name="Natvig D.O."/>
            <person name="Lalanne C."/>
            <person name="Gautier V."/>
            <person name="Ament-Velasquez S.L."/>
            <person name="Kruys A."/>
            <person name="Hutchinson M.I."/>
            <person name="Powell A.J."/>
            <person name="Barry K."/>
            <person name="Miller A.N."/>
            <person name="Grigoriev I.V."/>
            <person name="Debuchy R."/>
            <person name="Gladieux P."/>
            <person name="Hiltunen Thoren M."/>
            <person name="Johannesson H."/>
        </authorList>
    </citation>
    <scope>NUCLEOTIDE SEQUENCE [LARGE SCALE GENOMIC DNA]</scope>
    <source>
        <strain evidence="2">CBS 340.73</strain>
    </source>
</reference>
<protein>
    <submittedName>
        <fullName evidence="1">Uncharacterized protein</fullName>
    </submittedName>
</protein>
<dbReference type="EMBL" id="MU854282">
    <property type="protein sequence ID" value="KAK3933429.1"/>
    <property type="molecule type" value="Genomic_DNA"/>
</dbReference>
<organism evidence="1 2">
    <name type="scientific">Diplogelasinospora grovesii</name>
    <dbReference type="NCBI Taxonomy" id="303347"/>
    <lineage>
        <taxon>Eukaryota</taxon>
        <taxon>Fungi</taxon>
        <taxon>Dikarya</taxon>
        <taxon>Ascomycota</taxon>
        <taxon>Pezizomycotina</taxon>
        <taxon>Sordariomycetes</taxon>
        <taxon>Sordariomycetidae</taxon>
        <taxon>Sordariales</taxon>
        <taxon>Diplogelasinosporaceae</taxon>
        <taxon>Diplogelasinospora</taxon>
    </lineage>
</organism>
<comment type="caution">
    <text evidence="1">The sequence shown here is derived from an EMBL/GenBank/DDBJ whole genome shotgun (WGS) entry which is preliminary data.</text>
</comment>
<dbReference type="AlphaFoldDB" id="A0AAN6MU97"/>
<name>A0AAN6MU97_9PEZI</name>